<organism evidence="2 3">
    <name type="scientific">Romanomermis culicivorax</name>
    <name type="common">Nematode worm</name>
    <dbReference type="NCBI Taxonomy" id="13658"/>
    <lineage>
        <taxon>Eukaryota</taxon>
        <taxon>Metazoa</taxon>
        <taxon>Ecdysozoa</taxon>
        <taxon>Nematoda</taxon>
        <taxon>Enoplea</taxon>
        <taxon>Dorylaimia</taxon>
        <taxon>Mermithida</taxon>
        <taxon>Mermithoidea</taxon>
        <taxon>Mermithidae</taxon>
        <taxon>Romanomermis</taxon>
    </lineage>
</organism>
<accession>A0A915L2I8</accession>
<evidence type="ECO:0000313" key="3">
    <source>
        <dbReference type="WBParaSite" id="nRc.2.0.1.t43968-RA"/>
    </source>
</evidence>
<protein>
    <submittedName>
        <fullName evidence="3">Uncharacterized protein</fullName>
    </submittedName>
</protein>
<proteinExistence type="predicted"/>
<evidence type="ECO:0000313" key="2">
    <source>
        <dbReference type="Proteomes" id="UP000887565"/>
    </source>
</evidence>
<keyword evidence="2" id="KW-1185">Reference proteome</keyword>
<dbReference type="WBParaSite" id="nRc.2.0.1.t43968-RA">
    <property type="protein sequence ID" value="nRc.2.0.1.t43968-RA"/>
    <property type="gene ID" value="nRc.2.0.1.g43968"/>
</dbReference>
<feature type="region of interest" description="Disordered" evidence="1">
    <location>
        <begin position="63"/>
        <end position="96"/>
    </location>
</feature>
<evidence type="ECO:0000256" key="1">
    <source>
        <dbReference type="SAM" id="MobiDB-lite"/>
    </source>
</evidence>
<dbReference type="Proteomes" id="UP000887565">
    <property type="component" value="Unplaced"/>
</dbReference>
<name>A0A915L2I8_ROMCU</name>
<reference evidence="3" key="1">
    <citation type="submission" date="2022-11" db="UniProtKB">
        <authorList>
            <consortium name="WormBaseParasite"/>
        </authorList>
    </citation>
    <scope>IDENTIFICATION</scope>
</reference>
<dbReference type="AlphaFoldDB" id="A0A915L2I8"/>
<sequence>MGVIWQSGCFAGQTWLKTLPGTNFYAFLASASVPAFQTPKSVTPVTHFYTTDALLEVDKIRIQNEEGQTKHGTKHEYEISKTEKNRQEEPKGKMEG</sequence>